<keyword evidence="3" id="KW-1185">Reference proteome</keyword>
<dbReference type="AlphaFoldDB" id="A0A0P0W0F8"/>
<evidence type="ECO:0000313" key="2">
    <source>
        <dbReference type="EMBL" id="BAS85092.1"/>
    </source>
</evidence>
<feature type="region of interest" description="Disordered" evidence="1">
    <location>
        <begin position="74"/>
        <end position="123"/>
    </location>
</feature>
<name>A0A0P0W0F8_ORYSJ</name>
<reference evidence="2 3" key="2">
    <citation type="journal article" date="2013" name="Plant Cell Physiol.">
        <title>Rice Annotation Project Database (RAP-DB): an integrative and interactive database for rice genomics.</title>
        <authorList>
            <person name="Sakai H."/>
            <person name="Lee S.S."/>
            <person name="Tanaka T."/>
            <person name="Numa H."/>
            <person name="Kim J."/>
            <person name="Kawahara Y."/>
            <person name="Wakimoto H."/>
            <person name="Yang C.C."/>
            <person name="Iwamoto M."/>
            <person name="Abe T."/>
            <person name="Yamada Y."/>
            <person name="Muto A."/>
            <person name="Inokuchi H."/>
            <person name="Ikemura T."/>
            <person name="Matsumoto T."/>
            <person name="Sasaki T."/>
            <person name="Itoh T."/>
        </authorList>
    </citation>
    <scope>NUCLEOTIDE SEQUENCE [LARGE SCALE GENOMIC DNA]</scope>
    <source>
        <strain evidence="3">cv. Nipponbare</strain>
    </source>
</reference>
<reference evidence="3" key="1">
    <citation type="journal article" date="2005" name="Nature">
        <title>The map-based sequence of the rice genome.</title>
        <authorList>
            <consortium name="International rice genome sequencing project (IRGSP)"/>
            <person name="Matsumoto T."/>
            <person name="Wu J."/>
            <person name="Kanamori H."/>
            <person name="Katayose Y."/>
            <person name="Fujisawa M."/>
            <person name="Namiki N."/>
            <person name="Mizuno H."/>
            <person name="Yamamoto K."/>
            <person name="Antonio B.A."/>
            <person name="Baba T."/>
            <person name="Sakata K."/>
            <person name="Nagamura Y."/>
            <person name="Aoki H."/>
            <person name="Arikawa K."/>
            <person name="Arita K."/>
            <person name="Bito T."/>
            <person name="Chiden Y."/>
            <person name="Fujitsuka N."/>
            <person name="Fukunaka R."/>
            <person name="Hamada M."/>
            <person name="Harada C."/>
            <person name="Hayashi A."/>
            <person name="Hijishita S."/>
            <person name="Honda M."/>
            <person name="Hosokawa S."/>
            <person name="Ichikawa Y."/>
            <person name="Idonuma A."/>
            <person name="Iijima M."/>
            <person name="Ikeda M."/>
            <person name="Ikeno M."/>
            <person name="Ito K."/>
            <person name="Ito S."/>
            <person name="Ito T."/>
            <person name="Ito Y."/>
            <person name="Ito Y."/>
            <person name="Iwabuchi A."/>
            <person name="Kamiya K."/>
            <person name="Karasawa W."/>
            <person name="Kurita K."/>
            <person name="Katagiri S."/>
            <person name="Kikuta A."/>
            <person name="Kobayashi H."/>
            <person name="Kobayashi N."/>
            <person name="Machita K."/>
            <person name="Maehara T."/>
            <person name="Masukawa M."/>
            <person name="Mizubayashi T."/>
            <person name="Mukai Y."/>
            <person name="Nagasaki H."/>
            <person name="Nagata Y."/>
            <person name="Naito S."/>
            <person name="Nakashima M."/>
            <person name="Nakama Y."/>
            <person name="Nakamichi Y."/>
            <person name="Nakamura M."/>
            <person name="Meguro A."/>
            <person name="Negishi M."/>
            <person name="Ohta I."/>
            <person name="Ohta T."/>
            <person name="Okamoto M."/>
            <person name="Ono N."/>
            <person name="Saji S."/>
            <person name="Sakaguchi M."/>
            <person name="Sakai K."/>
            <person name="Shibata M."/>
            <person name="Shimokawa T."/>
            <person name="Song J."/>
            <person name="Takazaki Y."/>
            <person name="Terasawa K."/>
            <person name="Tsugane M."/>
            <person name="Tsuji K."/>
            <person name="Ueda S."/>
            <person name="Waki K."/>
            <person name="Yamagata H."/>
            <person name="Yamamoto M."/>
            <person name="Yamamoto S."/>
            <person name="Yamane H."/>
            <person name="Yoshiki S."/>
            <person name="Yoshihara R."/>
            <person name="Yukawa K."/>
            <person name="Zhong H."/>
            <person name="Yano M."/>
            <person name="Yuan Q."/>
            <person name="Ouyang S."/>
            <person name="Liu J."/>
            <person name="Jones K.M."/>
            <person name="Gansberger K."/>
            <person name="Moffat K."/>
            <person name="Hill J."/>
            <person name="Bera J."/>
            <person name="Fadrosh D."/>
            <person name="Jin S."/>
            <person name="Johri S."/>
            <person name="Kim M."/>
            <person name="Overton L."/>
            <person name="Reardon M."/>
            <person name="Tsitrin T."/>
            <person name="Vuong H."/>
            <person name="Weaver B."/>
            <person name="Ciecko A."/>
            <person name="Tallon L."/>
            <person name="Jackson J."/>
            <person name="Pai G."/>
            <person name="Aken S.V."/>
            <person name="Utterback T."/>
            <person name="Reidmuller S."/>
            <person name="Feldblyum T."/>
            <person name="Hsiao J."/>
            <person name="Zismann V."/>
            <person name="Iobst S."/>
            <person name="de Vazeille A.R."/>
            <person name="Buell C.R."/>
            <person name="Ying K."/>
            <person name="Li Y."/>
            <person name="Lu T."/>
            <person name="Huang Y."/>
            <person name="Zhao Q."/>
            <person name="Feng Q."/>
            <person name="Zhang L."/>
            <person name="Zhu J."/>
            <person name="Weng Q."/>
            <person name="Mu J."/>
            <person name="Lu Y."/>
            <person name="Fan D."/>
            <person name="Liu Y."/>
            <person name="Guan J."/>
            <person name="Zhang Y."/>
            <person name="Yu S."/>
            <person name="Liu X."/>
            <person name="Zhang Y."/>
            <person name="Hong G."/>
            <person name="Han B."/>
            <person name="Choisne N."/>
            <person name="Demange N."/>
            <person name="Orjeda G."/>
            <person name="Samain S."/>
            <person name="Cattolico L."/>
            <person name="Pelletier E."/>
            <person name="Couloux A."/>
            <person name="Segurens B."/>
            <person name="Wincker P."/>
            <person name="D'Hont A."/>
            <person name="Scarpelli C."/>
            <person name="Weissenbach J."/>
            <person name="Salanoubat M."/>
            <person name="Quetier F."/>
            <person name="Yu Y."/>
            <person name="Kim H.R."/>
            <person name="Rambo T."/>
            <person name="Currie J."/>
            <person name="Collura K."/>
            <person name="Luo M."/>
            <person name="Yang T."/>
            <person name="Ammiraju J.S.S."/>
            <person name="Engler F."/>
            <person name="Soderlund C."/>
            <person name="Wing R.A."/>
            <person name="Palmer L.E."/>
            <person name="de la Bastide M."/>
            <person name="Spiegel L."/>
            <person name="Nascimento L."/>
            <person name="Zutavern T."/>
            <person name="O'Shaughnessy A."/>
            <person name="Dike S."/>
            <person name="Dedhia N."/>
            <person name="Preston R."/>
            <person name="Balija V."/>
            <person name="McCombie W.R."/>
            <person name="Chow T."/>
            <person name="Chen H."/>
            <person name="Chung M."/>
            <person name="Chen C."/>
            <person name="Shaw J."/>
            <person name="Wu H."/>
            <person name="Hsiao K."/>
            <person name="Chao Y."/>
            <person name="Chu M."/>
            <person name="Cheng C."/>
            <person name="Hour A."/>
            <person name="Lee P."/>
            <person name="Lin S."/>
            <person name="Lin Y."/>
            <person name="Liou J."/>
            <person name="Liu S."/>
            <person name="Hsing Y."/>
            <person name="Raghuvanshi S."/>
            <person name="Mohanty A."/>
            <person name="Bharti A.K."/>
            <person name="Gaur A."/>
            <person name="Gupta V."/>
            <person name="Kumar D."/>
            <person name="Ravi V."/>
            <person name="Vij S."/>
            <person name="Kapur A."/>
            <person name="Khurana P."/>
            <person name="Khurana P."/>
            <person name="Khurana J.P."/>
            <person name="Tyagi A.K."/>
            <person name="Gaikwad K."/>
            <person name="Singh A."/>
            <person name="Dalal V."/>
            <person name="Srivastava S."/>
            <person name="Dixit A."/>
            <person name="Pal A.K."/>
            <person name="Ghazi I.A."/>
            <person name="Yadav M."/>
            <person name="Pandit A."/>
            <person name="Bhargava A."/>
            <person name="Sureshbabu K."/>
            <person name="Batra K."/>
            <person name="Sharma T.R."/>
            <person name="Mohapatra T."/>
            <person name="Singh N.K."/>
            <person name="Messing J."/>
            <person name="Nelson A.B."/>
            <person name="Fuks G."/>
            <person name="Kavchok S."/>
            <person name="Keizer G."/>
            <person name="Linton E."/>
            <person name="Llaca V."/>
            <person name="Song R."/>
            <person name="Tanyolac B."/>
            <person name="Young S."/>
            <person name="Ho-Il K."/>
            <person name="Hahn J.H."/>
            <person name="Sangsakoo G."/>
            <person name="Vanavichit A."/>
            <person name="de Mattos Luiz.A.T."/>
            <person name="Zimmer P.D."/>
            <person name="Malone G."/>
            <person name="Dellagostin O."/>
            <person name="de Oliveira A.C."/>
            <person name="Bevan M."/>
            <person name="Bancroft I."/>
            <person name="Minx P."/>
            <person name="Cordum H."/>
            <person name="Wilson R."/>
            <person name="Cheng Z."/>
            <person name="Jin W."/>
            <person name="Jiang J."/>
            <person name="Leong S.A."/>
            <person name="Iwama H."/>
            <person name="Gojobori T."/>
            <person name="Itoh T."/>
            <person name="Niimura Y."/>
            <person name="Fujii Y."/>
            <person name="Habara T."/>
            <person name="Sakai H."/>
            <person name="Sato Y."/>
            <person name="Wilson G."/>
            <person name="Kumar K."/>
            <person name="McCouch S."/>
            <person name="Juretic N."/>
            <person name="Hoen D."/>
            <person name="Wright S."/>
            <person name="Bruskiewich R."/>
            <person name="Bureau T."/>
            <person name="Miyao A."/>
            <person name="Hirochika H."/>
            <person name="Nishikawa T."/>
            <person name="Kadowaki K."/>
            <person name="Sugiura M."/>
            <person name="Burr B."/>
            <person name="Sasaki T."/>
        </authorList>
    </citation>
    <scope>NUCLEOTIDE SEQUENCE [LARGE SCALE GENOMIC DNA]</scope>
    <source>
        <strain evidence="3">cv. Nipponbare</strain>
    </source>
</reference>
<accession>A0A0P0W0F8</accession>
<reference evidence="2 3" key="3">
    <citation type="journal article" date="2013" name="Rice">
        <title>Improvement of the Oryza sativa Nipponbare reference genome using next generation sequence and optical map data.</title>
        <authorList>
            <person name="Kawahara Y."/>
            <person name="de la Bastide M."/>
            <person name="Hamilton J.P."/>
            <person name="Kanamori H."/>
            <person name="McCombie W.R."/>
            <person name="Ouyang S."/>
            <person name="Schwartz D.C."/>
            <person name="Tanaka T."/>
            <person name="Wu J."/>
            <person name="Zhou S."/>
            <person name="Childs K.L."/>
            <person name="Davidson R.M."/>
            <person name="Lin H."/>
            <person name="Quesada-Ocampo L."/>
            <person name="Vaillancourt B."/>
            <person name="Sakai H."/>
            <person name="Lee S.S."/>
            <person name="Kim J."/>
            <person name="Numa H."/>
            <person name="Itoh T."/>
            <person name="Buell C.R."/>
            <person name="Matsumoto T."/>
        </authorList>
    </citation>
    <scope>NUCLEOTIDE SEQUENCE [LARGE SCALE GENOMIC DNA]</scope>
    <source>
        <strain evidence="3">cv. Nipponbare</strain>
    </source>
</reference>
<dbReference type="Proteomes" id="UP000059680">
    <property type="component" value="Chromosome 3"/>
</dbReference>
<proteinExistence type="predicted"/>
<evidence type="ECO:0000256" key="1">
    <source>
        <dbReference type="SAM" id="MobiDB-lite"/>
    </source>
</evidence>
<gene>
    <name evidence="2" type="ordered locus">Os03g0586033</name>
    <name evidence="2" type="ORF">OSNPB_030586033</name>
</gene>
<evidence type="ECO:0000313" key="3">
    <source>
        <dbReference type="Proteomes" id="UP000059680"/>
    </source>
</evidence>
<protein>
    <submittedName>
        <fullName evidence="2">Os03g0586033 protein</fullName>
    </submittedName>
</protein>
<dbReference type="InParanoid" id="A0A0P0W0F8"/>
<organism evidence="2 3">
    <name type="scientific">Oryza sativa subsp. japonica</name>
    <name type="common">Rice</name>
    <dbReference type="NCBI Taxonomy" id="39947"/>
    <lineage>
        <taxon>Eukaryota</taxon>
        <taxon>Viridiplantae</taxon>
        <taxon>Streptophyta</taxon>
        <taxon>Embryophyta</taxon>
        <taxon>Tracheophyta</taxon>
        <taxon>Spermatophyta</taxon>
        <taxon>Magnoliopsida</taxon>
        <taxon>Liliopsida</taxon>
        <taxon>Poales</taxon>
        <taxon>Poaceae</taxon>
        <taxon>BOP clade</taxon>
        <taxon>Oryzoideae</taxon>
        <taxon>Oryzeae</taxon>
        <taxon>Oryzinae</taxon>
        <taxon>Oryza</taxon>
        <taxon>Oryza sativa</taxon>
    </lineage>
</organism>
<sequence>MARWRRPVRRRGRCLIAVAWVGGRPGSTVDGALGRRRSGAGWGGSRRCRWLDSAETSAPVEEKAVVHPDVAVEAVRRGGGGTTLAGDGQSSSPGPAARVSASSTPQTPAAPLPSPPLSRRWRPRPCSYKRRCVWDETPPLRGCCAR</sequence>
<dbReference type="PaxDb" id="39947-A0A0P0W0F8"/>
<dbReference type="EMBL" id="AP014959">
    <property type="protein sequence ID" value="BAS85092.1"/>
    <property type="molecule type" value="Genomic_DNA"/>
</dbReference>